<proteinExistence type="predicted"/>
<dbReference type="EMBL" id="JACOFW010000034">
    <property type="protein sequence ID" value="MBC3809470.1"/>
    <property type="molecule type" value="Genomic_DNA"/>
</dbReference>
<evidence type="ECO:0000313" key="1">
    <source>
        <dbReference type="EMBL" id="MBC3809470.1"/>
    </source>
</evidence>
<comment type="caution">
    <text evidence="1">The sequence shown here is derived from an EMBL/GenBank/DDBJ whole genome shotgun (WGS) entry which is preliminary data.</text>
</comment>
<gene>
    <name evidence="1" type="ORF">H8K52_19190</name>
</gene>
<evidence type="ECO:0000313" key="2">
    <source>
        <dbReference type="Proteomes" id="UP000648257"/>
    </source>
</evidence>
<accession>A0ABR6XA85</accession>
<reference evidence="1 2" key="1">
    <citation type="submission" date="2020-08" db="EMBL/GenBank/DDBJ databases">
        <title>Novel species isolated from subtropical streams in China.</title>
        <authorList>
            <person name="Lu H."/>
        </authorList>
    </citation>
    <scope>NUCLEOTIDE SEQUENCE [LARGE SCALE GENOMIC DNA]</scope>
    <source>
        <strain evidence="1 2">KACC 16656</strain>
    </source>
</reference>
<organism evidence="1 2">
    <name type="scientific">Undibacterium seohonense</name>
    <dbReference type="NCBI Taxonomy" id="1344950"/>
    <lineage>
        <taxon>Bacteria</taxon>
        <taxon>Pseudomonadati</taxon>
        <taxon>Pseudomonadota</taxon>
        <taxon>Betaproteobacteria</taxon>
        <taxon>Burkholderiales</taxon>
        <taxon>Oxalobacteraceae</taxon>
        <taxon>Undibacterium</taxon>
    </lineage>
</organism>
<dbReference type="Proteomes" id="UP000648257">
    <property type="component" value="Unassembled WGS sequence"/>
</dbReference>
<sequence length="93" mass="10449">MEIDVDGGVVIRELDVNFKVTNSKSAFLTSPITVWPQLIVLNIIEDNEKPRTILITLDAVGAEGFRQLKVVALFWARRMQHAESVNHLSDGNF</sequence>
<protein>
    <submittedName>
        <fullName evidence="1">Uncharacterized protein</fullName>
    </submittedName>
</protein>
<name>A0ABR6XA85_9BURK</name>
<keyword evidence="2" id="KW-1185">Reference proteome</keyword>